<keyword evidence="2" id="KW-0378">Hydrolase</keyword>
<dbReference type="Pfam" id="PF00293">
    <property type="entry name" value="NUDIX"/>
    <property type="match status" value="1"/>
</dbReference>
<evidence type="ECO:0000259" key="3">
    <source>
        <dbReference type="PROSITE" id="PS51462"/>
    </source>
</evidence>
<comment type="cofactor">
    <cofactor evidence="1">
        <name>Mg(2+)</name>
        <dbReference type="ChEBI" id="CHEBI:18420"/>
    </cofactor>
</comment>
<gene>
    <name evidence="4" type="ORF">ACFQ3L_02760</name>
</gene>
<reference evidence="5" key="1">
    <citation type="journal article" date="2019" name="Int. J. Syst. Evol. Microbiol.">
        <title>The Global Catalogue of Microorganisms (GCM) 10K type strain sequencing project: providing services to taxonomists for standard genome sequencing and annotation.</title>
        <authorList>
            <consortium name="The Broad Institute Genomics Platform"/>
            <consortium name="The Broad Institute Genome Sequencing Center for Infectious Disease"/>
            <person name="Wu L."/>
            <person name="Ma J."/>
        </authorList>
    </citation>
    <scope>NUCLEOTIDE SEQUENCE [LARGE SCALE GENOMIC DNA]</scope>
    <source>
        <strain evidence="5">CCM 8911</strain>
    </source>
</reference>
<name>A0ABW4B6I8_9LACO</name>
<evidence type="ECO:0000256" key="2">
    <source>
        <dbReference type="ARBA" id="ARBA00022801"/>
    </source>
</evidence>
<dbReference type="PANTHER" id="PTHR43046">
    <property type="entry name" value="GDP-MANNOSE MANNOSYL HYDROLASE"/>
    <property type="match status" value="1"/>
</dbReference>
<dbReference type="InterPro" id="IPR015797">
    <property type="entry name" value="NUDIX_hydrolase-like_dom_sf"/>
</dbReference>
<dbReference type="InterPro" id="IPR020084">
    <property type="entry name" value="NUDIX_hydrolase_CS"/>
</dbReference>
<dbReference type="PROSITE" id="PS51462">
    <property type="entry name" value="NUDIX"/>
    <property type="match status" value="1"/>
</dbReference>
<dbReference type="RefSeq" id="WP_125584239.1">
    <property type="nucleotide sequence ID" value="NZ_JBHTMO010000006.1"/>
</dbReference>
<sequence length="166" mass="18086">MQEDQDIRYFVHPDERFNVRAVLIVTHAGQVLVTPRTQGGKQRFVVPGGAVKFGETGEAAARREALEELGLALATLNLTGLIEAFFTLNETAYHQLLMVYQSEVDQATFEQLANLDMSALDLPAGTTLVWQPAATVATGILPKALGQCLTPGTFHHLVDRRGTAIK</sequence>
<accession>A0ABW4B6I8</accession>
<dbReference type="EMBL" id="JBHTMO010000006">
    <property type="protein sequence ID" value="MFD1392509.1"/>
    <property type="molecule type" value="Genomic_DNA"/>
</dbReference>
<proteinExistence type="predicted"/>
<comment type="caution">
    <text evidence="4">The sequence shown here is derived from an EMBL/GenBank/DDBJ whole genome shotgun (WGS) entry which is preliminary data.</text>
</comment>
<evidence type="ECO:0000313" key="4">
    <source>
        <dbReference type="EMBL" id="MFD1392509.1"/>
    </source>
</evidence>
<feature type="domain" description="Nudix hydrolase" evidence="3">
    <location>
        <begin position="14"/>
        <end position="155"/>
    </location>
</feature>
<dbReference type="SUPFAM" id="SSF55811">
    <property type="entry name" value="Nudix"/>
    <property type="match status" value="1"/>
</dbReference>
<protein>
    <submittedName>
        <fullName evidence="4">NUDIX domain-containing protein</fullName>
    </submittedName>
</protein>
<evidence type="ECO:0000256" key="1">
    <source>
        <dbReference type="ARBA" id="ARBA00001946"/>
    </source>
</evidence>
<dbReference type="PANTHER" id="PTHR43046:SF14">
    <property type="entry name" value="MUTT_NUDIX FAMILY PROTEIN"/>
    <property type="match status" value="1"/>
</dbReference>
<keyword evidence="5" id="KW-1185">Reference proteome</keyword>
<dbReference type="Gene3D" id="3.90.79.10">
    <property type="entry name" value="Nucleoside Triphosphate Pyrophosphohydrolase"/>
    <property type="match status" value="1"/>
</dbReference>
<organism evidence="4 5">
    <name type="scientific">Lacticaseibacillus jixianensis</name>
    <dbReference type="NCBI Taxonomy" id="2486012"/>
    <lineage>
        <taxon>Bacteria</taxon>
        <taxon>Bacillati</taxon>
        <taxon>Bacillota</taxon>
        <taxon>Bacilli</taxon>
        <taxon>Lactobacillales</taxon>
        <taxon>Lactobacillaceae</taxon>
        <taxon>Lacticaseibacillus</taxon>
    </lineage>
</organism>
<dbReference type="Proteomes" id="UP001597249">
    <property type="component" value="Unassembled WGS sequence"/>
</dbReference>
<evidence type="ECO:0000313" key="5">
    <source>
        <dbReference type="Proteomes" id="UP001597249"/>
    </source>
</evidence>
<dbReference type="InterPro" id="IPR000086">
    <property type="entry name" value="NUDIX_hydrolase_dom"/>
</dbReference>
<dbReference type="PROSITE" id="PS00893">
    <property type="entry name" value="NUDIX_BOX"/>
    <property type="match status" value="1"/>
</dbReference>